<name>A0A484ZEC2_9GAMM</name>
<reference evidence="3 4" key="1">
    <citation type="submission" date="2019-03" db="EMBL/GenBank/DDBJ databases">
        <authorList>
            <consortium name="Pathogen Informatics"/>
        </authorList>
    </citation>
    <scope>NUCLEOTIDE SEQUENCE [LARGE SCALE GENOMIC DNA]</scope>
    <source>
        <strain evidence="3 4">NCTC12282</strain>
    </source>
</reference>
<evidence type="ECO:0000313" key="3">
    <source>
        <dbReference type="EMBL" id="VFS46518.1"/>
    </source>
</evidence>
<comment type="similarity">
    <text evidence="1">Belongs to the membrane fusion protein (MFP) (TC 8.A.1) family.</text>
</comment>
<dbReference type="Gene3D" id="1.10.287.470">
    <property type="entry name" value="Helix hairpin bin"/>
    <property type="match status" value="1"/>
</dbReference>
<dbReference type="InterPro" id="IPR050393">
    <property type="entry name" value="MFP_Efflux_Pump"/>
</dbReference>
<dbReference type="PANTHER" id="PTHR30367">
    <property type="entry name" value="P-HYDROXYBENZOIC ACID EFFLUX PUMP SUBUNIT AAEA-RELATED"/>
    <property type="match status" value="1"/>
</dbReference>
<dbReference type="EMBL" id="CAADJA010000002">
    <property type="protein sequence ID" value="VFS46518.1"/>
    <property type="molecule type" value="Genomic_DNA"/>
</dbReference>
<evidence type="ECO:0000256" key="1">
    <source>
        <dbReference type="ARBA" id="ARBA00009477"/>
    </source>
</evidence>
<sequence length="80" mass="9074">MPYLKLGRSIPNRPWTRDAKFTADVVAISPDVSGLLSEVPIVDNQLVKKGQVLMVIDRQRYEQALNQAEADVEYFKTLAR</sequence>
<dbReference type="SUPFAM" id="SSF111369">
    <property type="entry name" value="HlyD-like secretion proteins"/>
    <property type="match status" value="1"/>
</dbReference>
<evidence type="ECO:0000313" key="4">
    <source>
        <dbReference type="Proteomes" id="UP000373449"/>
    </source>
</evidence>
<evidence type="ECO:0000259" key="2">
    <source>
        <dbReference type="Pfam" id="PF25917"/>
    </source>
</evidence>
<dbReference type="Proteomes" id="UP000373449">
    <property type="component" value="Unassembled WGS sequence"/>
</dbReference>
<gene>
    <name evidence="3" type="primary">yibH_2</name>
    <name evidence="3" type="ORF">NCTC12282_01427</name>
</gene>
<proteinExistence type="inferred from homology"/>
<feature type="domain" description="Multidrug resistance protein MdtA-like barrel-sandwich hybrid" evidence="2">
    <location>
        <begin position="25"/>
        <end position="62"/>
    </location>
</feature>
<organism evidence="3 4">
    <name type="scientific">Budvicia aquatica</name>
    <dbReference type="NCBI Taxonomy" id="82979"/>
    <lineage>
        <taxon>Bacteria</taxon>
        <taxon>Pseudomonadati</taxon>
        <taxon>Pseudomonadota</taxon>
        <taxon>Gammaproteobacteria</taxon>
        <taxon>Enterobacterales</taxon>
        <taxon>Budviciaceae</taxon>
        <taxon>Budvicia</taxon>
    </lineage>
</organism>
<dbReference type="Gene3D" id="2.40.50.100">
    <property type="match status" value="1"/>
</dbReference>
<accession>A0A484ZEC2</accession>
<protein>
    <submittedName>
        <fullName evidence="3">Inner membrane protein yibH</fullName>
    </submittedName>
</protein>
<dbReference type="AlphaFoldDB" id="A0A484ZEC2"/>
<dbReference type="PANTHER" id="PTHR30367:SF12">
    <property type="entry name" value="P-HYDROXYBENZOIC ACID EFFLUX PUMP SUBUNIT AAEA"/>
    <property type="match status" value="1"/>
</dbReference>
<dbReference type="Pfam" id="PF25917">
    <property type="entry name" value="BSH_RND"/>
    <property type="match status" value="1"/>
</dbReference>
<dbReference type="InterPro" id="IPR058625">
    <property type="entry name" value="MdtA-like_BSH"/>
</dbReference>